<dbReference type="InterPro" id="IPR050380">
    <property type="entry name" value="Immune_Resp_Modulators"/>
</dbReference>
<keyword evidence="7" id="KW-1185">Reference proteome</keyword>
<keyword evidence="2" id="KW-0393">Immunoglobulin domain</keyword>
<dbReference type="InterPro" id="IPR036179">
    <property type="entry name" value="Ig-like_dom_sf"/>
</dbReference>
<dbReference type="PROSITE" id="PS50835">
    <property type="entry name" value="IG_LIKE"/>
    <property type="match status" value="6"/>
</dbReference>
<accession>A0AAR2IPT3</accession>
<dbReference type="SMART" id="SM00407">
    <property type="entry name" value="IGc1"/>
    <property type="match status" value="2"/>
</dbReference>
<keyword evidence="1" id="KW-1015">Disulfide bond</keyword>
<organism evidence="6 7">
    <name type="scientific">Pygocentrus nattereri</name>
    <name type="common">Red-bellied piranha</name>
    <dbReference type="NCBI Taxonomy" id="42514"/>
    <lineage>
        <taxon>Eukaryota</taxon>
        <taxon>Metazoa</taxon>
        <taxon>Chordata</taxon>
        <taxon>Craniata</taxon>
        <taxon>Vertebrata</taxon>
        <taxon>Euteleostomi</taxon>
        <taxon>Actinopterygii</taxon>
        <taxon>Neopterygii</taxon>
        <taxon>Teleostei</taxon>
        <taxon>Ostariophysi</taxon>
        <taxon>Characiformes</taxon>
        <taxon>Characoidei</taxon>
        <taxon>Pygocentrus</taxon>
    </lineage>
</organism>
<evidence type="ECO:0000259" key="5">
    <source>
        <dbReference type="PROSITE" id="PS50835"/>
    </source>
</evidence>
<evidence type="ECO:0000256" key="3">
    <source>
        <dbReference type="SAM" id="MobiDB-lite"/>
    </source>
</evidence>
<reference evidence="6" key="2">
    <citation type="submission" date="2025-08" db="UniProtKB">
        <authorList>
            <consortium name="Ensembl"/>
        </authorList>
    </citation>
    <scope>IDENTIFICATION</scope>
</reference>
<evidence type="ECO:0000256" key="4">
    <source>
        <dbReference type="SAM" id="Phobius"/>
    </source>
</evidence>
<dbReference type="InterPro" id="IPR003006">
    <property type="entry name" value="Ig/MHC_CS"/>
</dbReference>
<evidence type="ECO:0000313" key="6">
    <source>
        <dbReference type="Ensembl" id="ENSPNAP00000041723.1"/>
    </source>
</evidence>
<feature type="domain" description="Ig-like" evidence="5">
    <location>
        <begin position="581"/>
        <end position="669"/>
    </location>
</feature>
<name>A0AAR2IPT3_PYGNA</name>
<protein>
    <recommendedName>
        <fullName evidence="5">Ig-like domain-containing protein</fullName>
    </recommendedName>
</protein>
<sequence>MWFVDMKELPTTERTLKSQGQKEGKTVEIFTHISELHIGADQLENDMEYTCQASHNSKNYTATWSYCKARPSAKPLIHLKKPHLSDPSLQPSALVTASCVVEAAPNSKVSWLLDEKENKNTSTEKKNQQPSRSTELTVSNLTLSATDWEQHHKITCRVKQPCDEKPEEKTVDIIEFGVKTPIVEIRRPLAKDKLEEDAVLECSARDVPSGELSVSFQVNQTSLAPSQYVDLPKGHHSLTISITVPTEHHKKATNFSCKVQQSPSKHWTSKNTANIFGDPSVELLLDPSVRKSGLQKLLCTGTGFKPKITWLTNSGNRTDNSSKATMQADGRMKVFSEMDVLLEEWNEGKEFTCSVNDLQETTQKKISDCAAHLSAKPLIHLEKPHLSDPSLQPSALVTASCVVEAAPNSKVSWLLDEKENKNTSTEKKNQQPSRSTELTVSNLTLSATDWEQHHKITCRVKQPCDEKPEEKTVDIIEFGVKTPIVEIRRPLAKDKLEEDAVLECSARDVPSGELSVSFQVNQTSLAPSQYVDLPKGQHSLTISITVPTEHHKKATNFSCKVQQSPSKHWTSQTTGNIFGGPSVELLLVPSVKKSGLQKLLCTGTGFKPKITWLTNSGNRTDNSSKATMQADGRMKVFSEMDVLLEEWNEGKEFTCSVNDLQETTQEKISDCAVTAPSAPLAQVYLLGPSLSDMRSADHVPLTCLVIGHRVTDFSIAWKVKKVVQSQGITTGPPKDHSNGTQSVQSILRLSASTWNEHAEVSCEVNHRCSNKTQDHNIIKVRETKLPTVQILRPSNTDLYASHNSTLLCLITGFYPADISVHWELDQKRLDVSRFTNSPVGPHSAGQDFSMHSALTLLASAHEHGTFSCVINHQSSLTPIISKLVNLYEITEQSIYFNENMSETTTEDMAAETWNMTCAFIALFLIALIYGFSVTLVRVKVE</sequence>
<feature type="compositionally biased region" description="Basic and acidic residues" evidence="3">
    <location>
        <begin position="418"/>
        <end position="429"/>
    </location>
</feature>
<evidence type="ECO:0000313" key="7">
    <source>
        <dbReference type="Proteomes" id="UP001501920"/>
    </source>
</evidence>
<dbReference type="InterPro" id="IPR007110">
    <property type="entry name" value="Ig-like_dom"/>
</dbReference>
<dbReference type="CDD" id="cd00098">
    <property type="entry name" value="IgC1"/>
    <property type="match status" value="2"/>
</dbReference>
<evidence type="ECO:0000256" key="2">
    <source>
        <dbReference type="ARBA" id="ARBA00023319"/>
    </source>
</evidence>
<feature type="domain" description="Ig-like" evidence="5">
    <location>
        <begin position="71"/>
        <end position="172"/>
    </location>
</feature>
<proteinExistence type="predicted"/>
<dbReference type="Pfam" id="PF07654">
    <property type="entry name" value="C1-set"/>
    <property type="match status" value="4"/>
</dbReference>
<dbReference type="Ensembl" id="ENSPNAT00000087442.1">
    <property type="protein sequence ID" value="ENSPNAP00000041723.1"/>
    <property type="gene ID" value="ENSPNAG00000031848.1"/>
</dbReference>
<feature type="compositionally biased region" description="Basic and acidic residues" evidence="3">
    <location>
        <begin position="115"/>
        <end position="127"/>
    </location>
</feature>
<gene>
    <name evidence="6" type="primary">USPL1</name>
</gene>
<feature type="region of interest" description="Disordered" evidence="3">
    <location>
        <begin position="418"/>
        <end position="437"/>
    </location>
</feature>
<dbReference type="InterPro" id="IPR013162">
    <property type="entry name" value="CD80_C2-set"/>
</dbReference>
<dbReference type="SUPFAM" id="SSF48726">
    <property type="entry name" value="Immunoglobulin"/>
    <property type="match status" value="9"/>
</dbReference>
<dbReference type="Pfam" id="PF08205">
    <property type="entry name" value="C2-set_2"/>
    <property type="match status" value="2"/>
</dbReference>
<dbReference type="AlphaFoldDB" id="A0AAR2IPT3"/>
<keyword evidence="4" id="KW-1133">Transmembrane helix</keyword>
<evidence type="ECO:0000256" key="1">
    <source>
        <dbReference type="ARBA" id="ARBA00023157"/>
    </source>
</evidence>
<dbReference type="InterPro" id="IPR013783">
    <property type="entry name" value="Ig-like_fold"/>
</dbReference>
<dbReference type="Proteomes" id="UP001501920">
    <property type="component" value="Chromosome 14"/>
</dbReference>
<feature type="domain" description="Ig-like" evidence="5">
    <location>
        <begin position="676"/>
        <end position="778"/>
    </location>
</feature>
<dbReference type="PANTHER" id="PTHR23411">
    <property type="entry name" value="TAPASIN"/>
    <property type="match status" value="1"/>
</dbReference>
<feature type="region of interest" description="Disordered" evidence="3">
    <location>
        <begin position="115"/>
        <end position="136"/>
    </location>
</feature>
<dbReference type="PROSITE" id="PS00290">
    <property type="entry name" value="IG_MHC"/>
    <property type="match status" value="1"/>
</dbReference>
<feature type="domain" description="Ig-like" evidence="5">
    <location>
        <begin position="377"/>
        <end position="474"/>
    </location>
</feature>
<feature type="transmembrane region" description="Helical" evidence="4">
    <location>
        <begin position="913"/>
        <end position="936"/>
    </location>
</feature>
<keyword evidence="4" id="KW-0812">Transmembrane</keyword>
<dbReference type="InterPro" id="IPR003597">
    <property type="entry name" value="Ig_C1-set"/>
</dbReference>
<dbReference type="GeneTree" id="ENSGT00940000163371"/>
<dbReference type="Gene3D" id="2.60.40.10">
    <property type="entry name" value="Immunoglobulins"/>
    <property type="match status" value="8"/>
</dbReference>
<reference evidence="6" key="3">
    <citation type="submission" date="2025-09" db="UniProtKB">
        <authorList>
            <consortium name="Ensembl"/>
        </authorList>
    </citation>
    <scope>IDENTIFICATION</scope>
</reference>
<feature type="domain" description="Ig-like" evidence="5">
    <location>
        <begin position="279"/>
        <end position="367"/>
    </location>
</feature>
<reference evidence="6 7" key="1">
    <citation type="submission" date="2020-10" db="EMBL/GenBank/DDBJ databases">
        <title>Pygocentrus nattereri (red-bellied piranha) genome, fPygNat1, primary haplotype.</title>
        <authorList>
            <person name="Myers G."/>
            <person name="Meyer A."/>
            <person name="Karagic N."/>
            <person name="Pippel M."/>
            <person name="Winkler S."/>
            <person name="Tracey A."/>
            <person name="Wood J."/>
            <person name="Formenti G."/>
            <person name="Howe K."/>
            <person name="Fedrigo O."/>
            <person name="Jarvis E.D."/>
        </authorList>
    </citation>
    <scope>NUCLEOTIDE SEQUENCE [LARGE SCALE GENOMIC DNA]</scope>
</reference>
<feature type="domain" description="Ig-like" evidence="5">
    <location>
        <begin position="786"/>
        <end position="885"/>
    </location>
</feature>
<keyword evidence="4" id="KW-0472">Membrane</keyword>